<keyword evidence="3" id="KW-1185">Reference proteome</keyword>
<dbReference type="RefSeq" id="WP_002597711.1">
    <property type="nucleotide sequence ID" value="NZ_CAUWHC010000001.1"/>
</dbReference>
<name>N9WGG5_9CLOT</name>
<dbReference type="Proteomes" id="UP000013097">
    <property type="component" value="Unassembled WGS sequence"/>
</dbReference>
<dbReference type="PATRIC" id="fig|999411.4.peg.1183"/>
<accession>N9WGG5</accession>
<evidence type="ECO:0000313" key="2">
    <source>
        <dbReference type="EMBL" id="ENZ01975.1"/>
    </source>
</evidence>
<organism evidence="2 3">
    <name type="scientific">Clostridium thermobutyricum</name>
    <dbReference type="NCBI Taxonomy" id="29372"/>
    <lineage>
        <taxon>Bacteria</taxon>
        <taxon>Bacillati</taxon>
        <taxon>Bacillota</taxon>
        <taxon>Clostridia</taxon>
        <taxon>Eubacteriales</taxon>
        <taxon>Clostridiaceae</taxon>
        <taxon>Clostridium</taxon>
    </lineage>
</organism>
<dbReference type="InterPro" id="IPR054688">
    <property type="entry name" value="CD1247_N"/>
</dbReference>
<dbReference type="HOGENOM" id="CLU_120403_0_0_9"/>
<comment type="caution">
    <text evidence="2">The sequence shown here is derived from an EMBL/GenBank/DDBJ whole genome shotgun (WGS) entry which is preliminary data.</text>
</comment>
<dbReference type="NCBIfam" id="NF045650">
    <property type="entry name" value="CD1247_Nterm"/>
    <property type="match status" value="1"/>
</dbReference>
<dbReference type="eggNOG" id="ENOG5030GEW">
    <property type="taxonomic scope" value="Bacteria"/>
</dbReference>
<dbReference type="EMBL" id="AGYT01000008">
    <property type="protein sequence ID" value="ENZ01975.1"/>
    <property type="molecule type" value="Genomic_DNA"/>
</dbReference>
<proteinExistence type="predicted"/>
<evidence type="ECO:0000313" key="3">
    <source>
        <dbReference type="Proteomes" id="UP000013097"/>
    </source>
</evidence>
<gene>
    <name evidence="2" type="ORF">HMPREF1092_01210</name>
</gene>
<dbReference type="AlphaFoldDB" id="N9WGG5"/>
<evidence type="ECO:0000256" key="1">
    <source>
        <dbReference type="SAM" id="Coils"/>
    </source>
</evidence>
<reference evidence="2 3" key="1">
    <citation type="submission" date="2013-01" db="EMBL/GenBank/DDBJ databases">
        <title>The Genome Sequence of Clostridium colicanis 209318.</title>
        <authorList>
            <consortium name="The Broad Institute Genome Sequencing Platform"/>
            <person name="Earl A."/>
            <person name="Ward D."/>
            <person name="Feldgarden M."/>
            <person name="Gevers D."/>
            <person name="Courvalin P."/>
            <person name="Lambert T."/>
            <person name="Walker B."/>
            <person name="Young S.K."/>
            <person name="Zeng Q."/>
            <person name="Gargeya S."/>
            <person name="Fitzgerald M."/>
            <person name="Haas B."/>
            <person name="Abouelleil A."/>
            <person name="Alvarado L."/>
            <person name="Arachchi H.M."/>
            <person name="Berlin A.M."/>
            <person name="Chapman S.B."/>
            <person name="Dewar J."/>
            <person name="Goldberg J."/>
            <person name="Griggs A."/>
            <person name="Gujja S."/>
            <person name="Hansen M."/>
            <person name="Howarth C."/>
            <person name="Imamovic A."/>
            <person name="Larimer J."/>
            <person name="McCowan C."/>
            <person name="Murphy C."/>
            <person name="Neiman D."/>
            <person name="Pearson M."/>
            <person name="Priest M."/>
            <person name="Roberts A."/>
            <person name="Saif S."/>
            <person name="Shea T."/>
            <person name="Sisk P."/>
            <person name="Sykes S."/>
            <person name="Wortman J."/>
            <person name="Nusbaum C."/>
            <person name="Birren B."/>
        </authorList>
    </citation>
    <scope>NUCLEOTIDE SEQUENCE [LARGE SCALE GENOMIC DNA]</scope>
    <source>
        <strain evidence="2 3">209318</strain>
    </source>
</reference>
<protein>
    <submittedName>
        <fullName evidence="2">Uncharacterized protein</fullName>
    </submittedName>
</protein>
<keyword evidence="1" id="KW-0175">Coiled coil</keyword>
<feature type="coiled-coil region" evidence="1">
    <location>
        <begin position="1"/>
        <end position="88"/>
    </location>
</feature>
<sequence>MKEIRENLEILKKEANNMEENSTLLKLINVIDLLTEKVEEVIVNQETMEENIRFMDTDLSGIQEELFEEVSLEDLEEIEDEYEEVNCKHCNNPIFIEKSALTNNEDITCPYCKENILK</sequence>